<proteinExistence type="predicted"/>
<organism evidence="1 2">
    <name type="scientific">Rangifer tarandus platyrhynchus</name>
    <name type="common">Svalbard reindeer</name>
    <dbReference type="NCBI Taxonomy" id="3082113"/>
    <lineage>
        <taxon>Eukaryota</taxon>
        <taxon>Metazoa</taxon>
        <taxon>Chordata</taxon>
        <taxon>Craniata</taxon>
        <taxon>Vertebrata</taxon>
        <taxon>Euteleostomi</taxon>
        <taxon>Mammalia</taxon>
        <taxon>Eutheria</taxon>
        <taxon>Laurasiatheria</taxon>
        <taxon>Artiodactyla</taxon>
        <taxon>Ruminantia</taxon>
        <taxon>Pecora</taxon>
        <taxon>Cervidae</taxon>
        <taxon>Odocoileinae</taxon>
        <taxon>Rangifer</taxon>
    </lineage>
</organism>
<reference evidence="1" key="2">
    <citation type="submission" date="2025-03" db="EMBL/GenBank/DDBJ databases">
        <authorList>
            <consortium name="ELIXIR-Norway"/>
            <consortium name="Elixir Norway"/>
        </authorList>
    </citation>
    <scope>NUCLEOTIDE SEQUENCE</scope>
</reference>
<dbReference type="Proteomes" id="UP001162501">
    <property type="component" value="Chromosome 12"/>
</dbReference>
<gene>
    <name evidence="1" type="ORF">MRATA1EN22A_LOCUS4274</name>
</gene>
<name>A0AC59YCJ0_RANTA</name>
<evidence type="ECO:0000313" key="1">
    <source>
        <dbReference type="EMBL" id="CAM9561948.1"/>
    </source>
</evidence>
<evidence type="ECO:0000313" key="2">
    <source>
        <dbReference type="Proteomes" id="UP001162501"/>
    </source>
</evidence>
<accession>A0AC59YCJ0</accession>
<reference evidence="1" key="1">
    <citation type="submission" date="2023-05" db="EMBL/GenBank/DDBJ databases">
        <authorList>
            <consortium name="ELIXIR-Norway"/>
        </authorList>
    </citation>
    <scope>NUCLEOTIDE SEQUENCE</scope>
</reference>
<sequence length="109" mass="12107">MLHYTLLKSSFSSLQFSSVQFSSVTQSCPTLCDPMNCSTSGLPVHHQLPESTQTHAHRIGDAIQPSHPLLSPSPPAPNLSQHQGFFQRVNSSHEVVKVLEFQLQHQSFQ</sequence>
<dbReference type="EMBL" id="OX596096">
    <property type="protein sequence ID" value="CAM9561948.1"/>
    <property type="molecule type" value="Genomic_DNA"/>
</dbReference>
<protein>
    <submittedName>
        <fullName evidence="1">Uncharacterized protein</fullName>
    </submittedName>
</protein>